<evidence type="ECO:0000256" key="1">
    <source>
        <dbReference type="ARBA" id="ARBA00022691"/>
    </source>
</evidence>
<reference evidence="3" key="1">
    <citation type="submission" date="2016-10" db="EMBL/GenBank/DDBJ databases">
        <authorList>
            <person name="de Groot N.N."/>
        </authorList>
    </citation>
    <scope>NUCLEOTIDE SEQUENCE</scope>
</reference>
<keyword evidence="2" id="KW-0812">Transmembrane</keyword>
<feature type="transmembrane region" description="Helical" evidence="2">
    <location>
        <begin position="20"/>
        <end position="40"/>
    </location>
</feature>
<dbReference type="AlphaFoldDB" id="A0A1W1CDZ0"/>
<evidence type="ECO:0008006" key="4">
    <source>
        <dbReference type="Google" id="ProtNLM"/>
    </source>
</evidence>
<protein>
    <recommendedName>
        <fullName evidence="4">DNA (cytosine-5-)-methyltransferase</fullName>
    </recommendedName>
</protein>
<accession>A0A1W1CDZ0</accession>
<dbReference type="InterPro" id="IPR031303">
    <property type="entry name" value="C5_meth_CS"/>
</dbReference>
<keyword evidence="2" id="KW-0472">Membrane</keyword>
<dbReference type="PROSITE" id="PS00095">
    <property type="entry name" value="C5_MTASE_2"/>
    <property type="match status" value="1"/>
</dbReference>
<keyword evidence="2" id="KW-1133">Transmembrane helix</keyword>
<gene>
    <name evidence="3" type="ORF">MNB_SV-9-241</name>
</gene>
<evidence type="ECO:0000256" key="2">
    <source>
        <dbReference type="SAM" id="Phobius"/>
    </source>
</evidence>
<sequence length="41" mass="4651">MKYTNSFWIEPNKAQSYKQIGNSVIILVLVGLATKLIQVLK</sequence>
<evidence type="ECO:0000313" key="3">
    <source>
        <dbReference type="EMBL" id="SFV64009.1"/>
    </source>
</evidence>
<keyword evidence="1" id="KW-0949">S-adenosyl-L-methionine</keyword>
<dbReference type="EMBL" id="FPHG01000064">
    <property type="protein sequence ID" value="SFV64009.1"/>
    <property type="molecule type" value="Genomic_DNA"/>
</dbReference>
<organism evidence="3">
    <name type="scientific">hydrothermal vent metagenome</name>
    <dbReference type="NCBI Taxonomy" id="652676"/>
    <lineage>
        <taxon>unclassified sequences</taxon>
        <taxon>metagenomes</taxon>
        <taxon>ecological metagenomes</taxon>
    </lineage>
</organism>
<name>A0A1W1CDZ0_9ZZZZ</name>
<proteinExistence type="predicted"/>